<feature type="region of interest" description="Disordered" evidence="1">
    <location>
        <begin position="1"/>
        <end position="55"/>
    </location>
</feature>
<sequence length="103" mass="11553">MTTDNVRSRRIVKTKLPPPHGNVTALWSEDVTSRTTCHPSVLSSRAERTQSHPPRFEETIPLYTSNVGVLPSFRMCSPSESKKSQRSTPRGIIVFAAHHTLTR</sequence>
<gene>
    <name evidence="2" type="ORF">EVAR_40004_1</name>
</gene>
<comment type="caution">
    <text evidence="2">The sequence shown here is derived from an EMBL/GenBank/DDBJ whole genome shotgun (WGS) entry which is preliminary data.</text>
</comment>
<evidence type="ECO:0000313" key="2">
    <source>
        <dbReference type="EMBL" id="GBP89216.1"/>
    </source>
</evidence>
<dbReference type="Proteomes" id="UP000299102">
    <property type="component" value="Unassembled WGS sequence"/>
</dbReference>
<dbReference type="EMBL" id="BGZK01001983">
    <property type="protein sequence ID" value="GBP89216.1"/>
    <property type="molecule type" value="Genomic_DNA"/>
</dbReference>
<protein>
    <submittedName>
        <fullName evidence="2">Uncharacterized protein</fullName>
    </submittedName>
</protein>
<name>A0A4C1ZL31_EUMVA</name>
<evidence type="ECO:0000313" key="3">
    <source>
        <dbReference type="Proteomes" id="UP000299102"/>
    </source>
</evidence>
<proteinExistence type="predicted"/>
<organism evidence="2 3">
    <name type="scientific">Eumeta variegata</name>
    <name type="common">Bagworm moth</name>
    <name type="synonym">Eumeta japonica</name>
    <dbReference type="NCBI Taxonomy" id="151549"/>
    <lineage>
        <taxon>Eukaryota</taxon>
        <taxon>Metazoa</taxon>
        <taxon>Ecdysozoa</taxon>
        <taxon>Arthropoda</taxon>
        <taxon>Hexapoda</taxon>
        <taxon>Insecta</taxon>
        <taxon>Pterygota</taxon>
        <taxon>Neoptera</taxon>
        <taxon>Endopterygota</taxon>
        <taxon>Lepidoptera</taxon>
        <taxon>Glossata</taxon>
        <taxon>Ditrysia</taxon>
        <taxon>Tineoidea</taxon>
        <taxon>Psychidae</taxon>
        <taxon>Oiketicinae</taxon>
        <taxon>Eumeta</taxon>
    </lineage>
</organism>
<dbReference type="AlphaFoldDB" id="A0A4C1ZL31"/>
<feature type="compositionally biased region" description="Polar residues" evidence="1">
    <location>
        <begin position="33"/>
        <end position="43"/>
    </location>
</feature>
<accession>A0A4C1ZL31</accession>
<feature type="compositionally biased region" description="Basic and acidic residues" evidence="1">
    <location>
        <begin position="45"/>
        <end position="55"/>
    </location>
</feature>
<evidence type="ECO:0000256" key="1">
    <source>
        <dbReference type="SAM" id="MobiDB-lite"/>
    </source>
</evidence>
<keyword evidence="3" id="KW-1185">Reference proteome</keyword>
<reference evidence="2 3" key="1">
    <citation type="journal article" date="2019" name="Commun. Biol.">
        <title>The bagworm genome reveals a unique fibroin gene that provides high tensile strength.</title>
        <authorList>
            <person name="Kono N."/>
            <person name="Nakamura H."/>
            <person name="Ohtoshi R."/>
            <person name="Tomita M."/>
            <person name="Numata K."/>
            <person name="Arakawa K."/>
        </authorList>
    </citation>
    <scope>NUCLEOTIDE SEQUENCE [LARGE SCALE GENOMIC DNA]</scope>
</reference>